<dbReference type="InterPro" id="IPR011010">
    <property type="entry name" value="DNA_brk_join_enz"/>
</dbReference>
<reference evidence="8 9" key="1">
    <citation type="submission" date="2024-02" db="EMBL/GenBank/DDBJ databases">
        <title>Expansion and revision of Xanthobacter and proposal of Roseixanthobacter gen. nov.</title>
        <authorList>
            <person name="Soltysiak M.P.M."/>
            <person name="Jalihal A."/>
            <person name="Ory A."/>
            <person name="Chrisophersen C."/>
            <person name="Lee A.D."/>
            <person name="Boulton J."/>
            <person name="Springer M."/>
        </authorList>
    </citation>
    <scope>NUCLEOTIDE SEQUENCE [LARGE SCALE GENOMIC DNA]</scope>
    <source>
        <strain evidence="8 9">CB5</strain>
    </source>
</reference>
<comment type="caution">
    <text evidence="8">The sequence shown here is derived from an EMBL/GenBank/DDBJ whole genome shotgun (WGS) entry which is preliminary data.</text>
</comment>
<evidence type="ECO:0000256" key="3">
    <source>
        <dbReference type="ARBA" id="ARBA00023125"/>
    </source>
</evidence>
<accession>A0ABW6ZKW8</accession>
<organism evidence="8 9">
    <name type="scientific">Xanthobacter aminoxidans</name>
    <dbReference type="NCBI Taxonomy" id="186280"/>
    <lineage>
        <taxon>Bacteria</taxon>
        <taxon>Pseudomonadati</taxon>
        <taxon>Pseudomonadota</taxon>
        <taxon>Alphaproteobacteria</taxon>
        <taxon>Hyphomicrobiales</taxon>
        <taxon>Xanthobacteraceae</taxon>
        <taxon>Xanthobacter</taxon>
    </lineage>
</organism>
<sequence>MTRLNPSNERLKRDYIRYLKEAKGKSEATLDAVRKALARYEAYTAAKDFRTFRREQAIGFKARLAETEGVRTGEGLSASTQASTLTALKDFFTWLSWQPGFKSKVHMADIDYLSPSNKDAARAKAAKLRAFPSLEQVRATVAAMPGETVIDRRNRALVAFALLTGIRDRALVSLSLGHVETSGKIPVVAQDPNSVETKFAKAIVTYFFPVGDDLADIALAWIEELRKVHLFGPADPLFPRTRMGLGGDGGFAPVGIEREHWSNASPVREIFRKAFERAGLPYFPPHSFRHTLGHLAQTMCRTPEELKAWSQNLGHENIATTLTSYGRIDPHRQGEVMGRMGREADAEAGDVLAQIGALLARQGESVFRGAVAPAADAS</sequence>
<dbReference type="Proteomes" id="UP001604043">
    <property type="component" value="Unassembled WGS sequence"/>
</dbReference>
<dbReference type="SUPFAM" id="SSF56349">
    <property type="entry name" value="DNA breaking-rejoining enzymes"/>
    <property type="match status" value="1"/>
</dbReference>
<dbReference type="InterPro" id="IPR004107">
    <property type="entry name" value="Integrase_SAM-like_N"/>
</dbReference>
<evidence type="ECO:0000313" key="8">
    <source>
        <dbReference type="EMBL" id="MFG1253907.1"/>
    </source>
</evidence>
<dbReference type="Pfam" id="PF02899">
    <property type="entry name" value="Phage_int_SAM_1"/>
    <property type="match status" value="1"/>
</dbReference>
<evidence type="ECO:0000313" key="9">
    <source>
        <dbReference type="Proteomes" id="UP001604043"/>
    </source>
</evidence>
<dbReference type="CDD" id="cd00397">
    <property type="entry name" value="DNA_BRE_C"/>
    <property type="match status" value="1"/>
</dbReference>
<evidence type="ECO:0000259" key="7">
    <source>
        <dbReference type="PROSITE" id="PS51900"/>
    </source>
</evidence>
<dbReference type="InterPro" id="IPR044068">
    <property type="entry name" value="CB"/>
</dbReference>
<feature type="domain" description="Core-binding (CB)" evidence="7">
    <location>
        <begin position="6"/>
        <end position="96"/>
    </location>
</feature>
<dbReference type="Pfam" id="PF00589">
    <property type="entry name" value="Phage_integrase"/>
    <property type="match status" value="1"/>
</dbReference>
<evidence type="ECO:0000256" key="5">
    <source>
        <dbReference type="PROSITE-ProRule" id="PRU01248"/>
    </source>
</evidence>
<proteinExistence type="inferred from homology"/>
<dbReference type="RefSeq" id="WP_394009800.1">
    <property type="nucleotide sequence ID" value="NZ_JBAFUR010000004.1"/>
</dbReference>
<evidence type="ECO:0000256" key="4">
    <source>
        <dbReference type="ARBA" id="ARBA00023172"/>
    </source>
</evidence>
<keyword evidence="3 5" id="KW-0238">DNA-binding</keyword>
<evidence type="ECO:0000259" key="6">
    <source>
        <dbReference type="PROSITE" id="PS51898"/>
    </source>
</evidence>
<name>A0ABW6ZKW8_9HYPH</name>
<keyword evidence="2" id="KW-0229">DNA integration</keyword>
<dbReference type="InterPro" id="IPR050090">
    <property type="entry name" value="Tyrosine_recombinase_XerCD"/>
</dbReference>
<evidence type="ECO:0000256" key="2">
    <source>
        <dbReference type="ARBA" id="ARBA00022908"/>
    </source>
</evidence>
<gene>
    <name evidence="8" type="ORF">V5F30_16985</name>
</gene>
<evidence type="ECO:0000256" key="1">
    <source>
        <dbReference type="ARBA" id="ARBA00008857"/>
    </source>
</evidence>
<dbReference type="InterPro" id="IPR002104">
    <property type="entry name" value="Integrase_catalytic"/>
</dbReference>
<keyword evidence="4" id="KW-0233">DNA recombination</keyword>
<keyword evidence="9" id="KW-1185">Reference proteome</keyword>
<dbReference type="EMBL" id="JBAFUR010000004">
    <property type="protein sequence ID" value="MFG1253907.1"/>
    <property type="molecule type" value="Genomic_DNA"/>
</dbReference>
<dbReference type="InterPro" id="IPR010998">
    <property type="entry name" value="Integrase_recombinase_N"/>
</dbReference>
<dbReference type="InterPro" id="IPR013762">
    <property type="entry name" value="Integrase-like_cat_sf"/>
</dbReference>
<comment type="similarity">
    <text evidence="1">Belongs to the 'phage' integrase family.</text>
</comment>
<dbReference type="PROSITE" id="PS51898">
    <property type="entry name" value="TYR_RECOMBINASE"/>
    <property type="match status" value="1"/>
</dbReference>
<dbReference type="PANTHER" id="PTHR30349:SF41">
    <property type="entry name" value="INTEGRASE_RECOMBINASE PROTEIN MJ0367-RELATED"/>
    <property type="match status" value="1"/>
</dbReference>
<dbReference type="PANTHER" id="PTHR30349">
    <property type="entry name" value="PHAGE INTEGRASE-RELATED"/>
    <property type="match status" value="1"/>
</dbReference>
<dbReference type="Gene3D" id="1.10.443.10">
    <property type="entry name" value="Intergrase catalytic core"/>
    <property type="match status" value="1"/>
</dbReference>
<dbReference type="PROSITE" id="PS51900">
    <property type="entry name" value="CB"/>
    <property type="match status" value="1"/>
</dbReference>
<feature type="domain" description="Tyr recombinase" evidence="6">
    <location>
        <begin position="127"/>
        <end position="338"/>
    </location>
</feature>
<dbReference type="Gene3D" id="1.10.150.130">
    <property type="match status" value="1"/>
</dbReference>
<protein>
    <submittedName>
        <fullName evidence="8">Site-specific integrase</fullName>
    </submittedName>
</protein>